<organism evidence="9 10">
    <name type="scientific">Nocardioides vastitatis</name>
    <dbReference type="NCBI Taxonomy" id="2568655"/>
    <lineage>
        <taxon>Bacteria</taxon>
        <taxon>Bacillati</taxon>
        <taxon>Actinomycetota</taxon>
        <taxon>Actinomycetes</taxon>
        <taxon>Propionibacteriales</taxon>
        <taxon>Nocardioidaceae</taxon>
        <taxon>Nocardioides</taxon>
    </lineage>
</organism>
<keyword evidence="6 9" id="KW-0067">ATP-binding</keyword>
<comment type="subcellular location">
    <subcellularLocation>
        <location evidence="1">Cell membrane</location>
        <topology evidence="1">Peripheral membrane protein</topology>
    </subcellularLocation>
</comment>
<dbReference type="EMBL" id="JBHSNS010000003">
    <property type="protein sequence ID" value="MFC5729097.1"/>
    <property type="molecule type" value="Genomic_DNA"/>
</dbReference>
<evidence type="ECO:0000256" key="4">
    <source>
        <dbReference type="ARBA" id="ARBA00022475"/>
    </source>
</evidence>
<protein>
    <submittedName>
        <fullName evidence="9">ABC transporter ATP-binding protein</fullName>
    </submittedName>
</protein>
<name>A0ABW0ZGC6_9ACTN</name>
<feature type="domain" description="ABC transporter" evidence="8">
    <location>
        <begin position="16"/>
        <end position="256"/>
    </location>
</feature>
<keyword evidence="4" id="KW-1003">Cell membrane</keyword>
<evidence type="ECO:0000256" key="3">
    <source>
        <dbReference type="ARBA" id="ARBA00022448"/>
    </source>
</evidence>
<dbReference type="PANTHER" id="PTHR43297">
    <property type="entry name" value="OLIGOPEPTIDE TRANSPORT ATP-BINDING PROTEIN APPD"/>
    <property type="match status" value="1"/>
</dbReference>
<dbReference type="PROSITE" id="PS00211">
    <property type="entry name" value="ABC_TRANSPORTER_1"/>
    <property type="match status" value="1"/>
</dbReference>
<dbReference type="RefSeq" id="WP_136434804.1">
    <property type="nucleotide sequence ID" value="NZ_JBHSNS010000003.1"/>
</dbReference>
<evidence type="ECO:0000313" key="9">
    <source>
        <dbReference type="EMBL" id="MFC5729097.1"/>
    </source>
</evidence>
<keyword evidence="7" id="KW-0472">Membrane</keyword>
<dbReference type="InterPro" id="IPR003439">
    <property type="entry name" value="ABC_transporter-like_ATP-bd"/>
</dbReference>
<dbReference type="Proteomes" id="UP001596072">
    <property type="component" value="Unassembled WGS sequence"/>
</dbReference>
<dbReference type="Gene3D" id="3.40.50.300">
    <property type="entry name" value="P-loop containing nucleotide triphosphate hydrolases"/>
    <property type="match status" value="2"/>
</dbReference>
<evidence type="ECO:0000256" key="7">
    <source>
        <dbReference type="ARBA" id="ARBA00023136"/>
    </source>
</evidence>
<dbReference type="InterPro" id="IPR003593">
    <property type="entry name" value="AAA+_ATPase"/>
</dbReference>
<evidence type="ECO:0000256" key="6">
    <source>
        <dbReference type="ARBA" id="ARBA00022840"/>
    </source>
</evidence>
<dbReference type="InterPro" id="IPR017871">
    <property type="entry name" value="ABC_transporter-like_CS"/>
</dbReference>
<evidence type="ECO:0000256" key="1">
    <source>
        <dbReference type="ARBA" id="ARBA00004202"/>
    </source>
</evidence>
<dbReference type="Pfam" id="PF00005">
    <property type="entry name" value="ABC_tran"/>
    <property type="match status" value="2"/>
</dbReference>
<dbReference type="PANTHER" id="PTHR43297:SF7">
    <property type="entry name" value="D,D-DIPEPTIDE TRANSPORT ATP-BINDING PROTEIN DDPD-RELATED"/>
    <property type="match status" value="1"/>
</dbReference>
<keyword evidence="3" id="KW-0813">Transport</keyword>
<keyword evidence="5" id="KW-0547">Nucleotide-binding</keyword>
<dbReference type="PROSITE" id="PS50893">
    <property type="entry name" value="ABC_TRANSPORTER_2"/>
    <property type="match status" value="2"/>
</dbReference>
<dbReference type="GO" id="GO:0005524">
    <property type="term" value="F:ATP binding"/>
    <property type="evidence" value="ECO:0007669"/>
    <property type="project" value="UniProtKB-KW"/>
</dbReference>
<reference evidence="10" key="1">
    <citation type="journal article" date="2019" name="Int. J. Syst. Evol. Microbiol.">
        <title>The Global Catalogue of Microorganisms (GCM) 10K type strain sequencing project: providing services to taxonomists for standard genome sequencing and annotation.</title>
        <authorList>
            <consortium name="The Broad Institute Genomics Platform"/>
            <consortium name="The Broad Institute Genome Sequencing Center for Infectious Disease"/>
            <person name="Wu L."/>
            <person name="Ma J."/>
        </authorList>
    </citation>
    <scope>NUCLEOTIDE SEQUENCE [LARGE SCALE GENOMIC DNA]</scope>
    <source>
        <strain evidence="10">YIM 94188</strain>
    </source>
</reference>
<dbReference type="InterPro" id="IPR050388">
    <property type="entry name" value="ABC_Ni/Peptide_Import"/>
</dbReference>
<proteinExistence type="inferred from homology"/>
<sequence>MTDLTMTDLTLSGHDLRVPRAVVRHGETPLVDVADLQVAPGRPLTIVGESGSGKSVLAHALMGTLPPELVPEGTMSIGPARFDLADRRGRRHLWGHHVALLPQEPALALDPTMRVRHQVAEGAPGWRPRSTAALRLAEERLRDLGLANAGSAYPHTLSGGMAQRVAYAAATIGGARILIVDEPSKGLDPGSLDRLADLLTRHSAEGGLLVTITHDLRLARRLGGDVLVMREASVVEAGPVEQVLSASADPYTRRLVGAEPSRWRFPWMTVGAARPAEGEPVVAAEAIAKSYGETPLFDDLSVEIRRGERWAVTGPSGVGKTTLGNALLRLTALDRGAVRHSEVARGGRLQKLYQDPALSFPRRVPLAAAMRDVVRRHGAEEGRVRSLLSEVGLPLDVLDRRPSQVSGGELQRIAIVRAMLTRPVLIFADEATSRLDLASQETTMDILMTEVADSGCALLLVTHDVDLAAATTDHRLHLGPADGAALDQAGASVPV</sequence>
<dbReference type="InterPro" id="IPR027417">
    <property type="entry name" value="P-loop_NTPase"/>
</dbReference>
<evidence type="ECO:0000256" key="5">
    <source>
        <dbReference type="ARBA" id="ARBA00022741"/>
    </source>
</evidence>
<accession>A0ABW0ZGC6</accession>
<evidence type="ECO:0000259" key="8">
    <source>
        <dbReference type="PROSITE" id="PS50893"/>
    </source>
</evidence>
<dbReference type="SUPFAM" id="SSF52540">
    <property type="entry name" value="P-loop containing nucleoside triphosphate hydrolases"/>
    <property type="match status" value="2"/>
</dbReference>
<comment type="similarity">
    <text evidence="2">Belongs to the ABC transporter superfamily.</text>
</comment>
<keyword evidence="10" id="KW-1185">Reference proteome</keyword>
<gene>
    <name evidence="9" type="ORF">ACFPQB_09215</name>
</gene>
<dbReference type="SMART" id="SM00382">
    <property type="entry name" value="AAA"/>
    <property type="match status" value="2"/>
</dbReference>
<feature type="domain" description="ABC transporter" evidence="8">
    <location>
        <begin position="282"/>
        <end position="493"/>
    </location>
</feature>
<evidence type="ECO:0000256" key="2">
    <source>
        <dbReference type="ARBA" id="ARBA00005417"/>
    </source>
</evidence>
<evidence type="ECO:0000313" key="10">
    <source>
        <dbReference type="Proteomes" id="UP001596072"/>
    </source>
</evidence>
<comment type="caution">
    <text evidence="9">The sequence shown here is derived from an EMBL/GenBank/DDBJ whole genome shotgun (WGS) entry which is preliminary data.</text>
</comment>